<organism evidence="2 3">
    <name type="scientific">Pelobates cultripes</name>
    <name type="common">Western spadefoot toad</name>
    <dbReference type="NCBI Taxonomy" id="61616"/>
    <lineage>
        <taxon>Eukaryota</taxon>
        <taxon>Metazoa</taxon>
        <taxon>Chordata</taxon>
        <taxon>Craniata</taxon>
        <taxon>Vertebrata</taxon>
        <taxon>Euteleostomi</taxon>
        <taxon>Amphibia</taxon>
        <taxon>Batrachia</taxon>
        <taxon>Anura</taxon>
        <taxon>Pelobatoidea</taxon>
        <taxon>Pelobatidae</taxon>
        <taxon>Pelobates</taxon>
    </lineage>
</organism>
<evidence type="ECO:0000259" key="1">
    <source>
        <dbReference type="Pfam" id="PF26215"/>
    </source>
</evidence>
<dbReference type="Proteomes" id="UP001295444">
    <property type="component" value="Chromosome 06"/>
</dbReference>
<dbReference type="EMBL" id="OW240917">
    <property type="protein sequence ID" value="CAH2300485.1"/>
    <property type="molecule type" value="Genomic_DNA"/>
</dbReference>
<sequence length="177" mass="20465">MTEAEEIICFLNQIESPIKFTSKIDTTSVQFLDLEISLKEQGLSYCLYKKDTDRNTILHNLSAHPESLKKSLPKAQFLRVIRNNSDKSKMDQQLEEMVEKIRERGYRHRDLSKALEEAKSANSTKSDEKAPRLIFPTTFHDASFKISKIVKDNWKMIACDDTLPNLQRTTITLLSQE</sequence>
<dbReference type="PANTHER" id="PTHR21301:SF12">
    <property type="match status" value="1"/>
</dbReference>
<gene>
    <name evidence="2" type="ORF">PECUL_23A042425</name>
</gene>
<evidence type="ECO:0000313" key="3">
    <source>
        <dbReference type="Proteomes" id="UP001295444"/>
    </source>
</evidence>
<evidence type="ECO:0000313" key="2">
    <source>
        <dbReference type="EMBL" id="CAH2300485.1"/>
    </source>
</evidence>
<dbReference type="InterPro" id="IPR058912">
    <property type="entry name" value="HTH_animal"/>
</dbReference>
<dbReference type="Pfam" id="PF26215">
    <property type="entry name" value="HTH_animal"/>
    <property type="match status" value="1"/>
</dbReference>
<accession>A0AAD1SKE8</accession>
<reference evidence="2" key="1">
    <citation type="submission" date="2022-03" db="EMBL/GenBank/DDBJ databases">
        <authorList>
            <person name="Alioto T."/>
            <person name="Alioto T."/>
            <person name="Gomez Garrido J."/>
        </authorList>
    </citation>
    <scope>NUCLEOTIDE SEQUENCE</scope>
</reference>
<dbReference type="PANTHER" id="PTHR21301">
    <property type="entry name" value="REVERSE TRANSCRIPTASE"/>
    <property type="match status" value="1"/>
</dbReference>
<name>A0AAD1SKE8_PELCU</name>
<dbReference type="AlphaFoldDB" id="A0AAD1SKE8"/>
<feature type="domain" description="Helix-turn-helix" evidence="1">
    <location>
        <begin position="57"/>
        <end position="109"/>
    </location>
</feature>
<protein>
    <recommendedName>
        <fullName evidence="1">Helix-turn-helix domain-containing protein</fullName>
    </recommendedName>
</protein>
<proteinExistence type="predicted"/>
<keyword evidence="3" id="KW-1185">Reference proteome</keyword>